<reference evidence="1 2" key="2">
    <citation type="journal article" date="2011" name="J. Bacteriol.">
        <title>Complete genome sequence of a carbon monoxide-utilizing acetogen, Eubacterium limosum KIST612.</title>
        <authorList>
            <person name="Roh H."/>
            <person name="Ko H.J."/>
            <person name="Kim D."/>
            <person name="Choi D.G."/>
            <person name="Park S."/>
            <person name="Kim S."/>
            <person name="Chang I.S."/>
            <person name="Choi I.G."/>
        </authorList>
    </citation>
    <scope>NUCLEOTIDE SEQUENCE [LARGE SCALE GENOMIC DNA]</scope>
    <source>
        <strain evidence="1 2">KIST612</strain>
    </source>
</reference>
<accession>E3GDT6</accession>
<evidence type="ECO:0000313" key="2">
    <source>
        <dbReference type="Proteomes" id="UP000006873"/>
    </source>
</evidence>
<gene>
    <name evidence="1" type="ordered locus">ELI_2033</name>
</gene>
<evidence type="ECO:0000313" key="1">
    <source>
        <dbReference type="EMBL" id="ADO37016.1"/>
    </source>
</evidence>
<protein>
    <submittedName>
        <fullName evidence="1">Uncharacterized protein</fullName>
    </submittedName>
</protein>
<reference key="1">
    <citation type="submission" date="2010-09" db="EMBL/GenBank/DDBJ databases">
        <authorList>
            <person name="Roh H."/>
            <person name="Ko H.-J."/>
            <person name="Kim D."/>
            <person name="Choi D.G."/>
            <person name="Park S."/>
            <person name="Kim S."/>
            <person name="Kim K.H."/>
            <person name="Chang I.S."/>
            <person name="Choi I.-G."/>
        </authorList>
    </citation>
    <scope>NUCLEOTIDE SEQUENCE</scope>
    <source>
        <strain>KIST612</strain>
    </source>
</reference>
<dbReference type="HOGENOM" id="CLU_3289837_0_0_9"/>
<dbReference type="EMBL" id="CP002273">
    <property type="protein sequence ID" value="ADO37016.1"/>
    <property type="molecule type" value="Genomic_DNA"/>
</dbReference>
<dbReference type="AlphaFoldDB" id="E3GDT6"/>
<keyword evidence="2" id="KW-1185">Reference proteome</keyword>
<dbReference type="Proteomes" id="UP000006873">
    <property type="component" value="Chromosome"/>
</dbReference>
<proteinExistence type="predicted"/>
<organism evidence="1 2">
    <name type="scientific">Eubacterium callanderi</name>
    <dbReference type="NCBI Taxonomy" id="53442"/>
    <lineage>
        <taxon>Bacteria</taxon>
        <taxon>Bacillati</taxon>
        <taxon>Bacillota</taxon>
        <taxon>Clostridia</taxon>
        <taxon>Eubacteriales</taxon>
        <taxon>Eubacteriaceae</taxon>
        <taxon>Eubacterium</taxon>
    </lineage>
</organism>
<dbReference type="KEGG" id="elm:ELI_2033"/>
<sequence length="40" mass="4450">MGGCGTIKAPSTDIFNTSFFFLIYHTNKKISLSFGNFCKL</sequence>
<name>E3GDT6_9FIRM</name>